<evidence type="ECO:0000313" key="3">
    <source>
        <dbReference type="Proteomes" id="UP000717696"/>
    </source>
</evidence>
<evidence type="ECO:0000256" key="1">
    <source>
        <dbReference type="SAM" id="MobiDB-lite"/>
    </source>
</evidence>
<name>A0A9P9JE94_9HYPO</name>
<accession>A0A9P9JE94</accession>
<proteinExistence type="predicted"/>
<organism evidence="2 3">
    <name type="scientific">Dactylonectria estremocensis</name>
    <dbReference type="NCBI Taxonomy" id="1079267"/>
    <lineage>
        <taxon>Eukaryota</taxon>
        <taxon>Fungi</taxon>
        <taxon>Dikarya</taxon>
        <taxon>Ascomycota</taxon>
        <taxon>Pezizomycotina</taxon>
        <taxon>Sordariomycetes</taxon>
        <taxon>Hypocreomycetidae</taxon>
        <taxon>Hypocreales</taxon>
        <taxon>Nectriaceae</taxon>
        <taxon>Dactylonectria</taxon>
    </lineage>
</organism>
<dbReference type="AlphaFoldDB" id="A0A9P9JE94"/>
<keyword evidence="3" id="KW-1185">Reference proteome</keyword>
<reference evidence="2" key="1">
    <citation type="journal article" date="2021" name="Nat. Commun.">
        <title>Genetic determinants of endophytism in the Arabidopsis root mycobiome.</title>
        <authorList>
            <person name="Mesny F."/>
            <person name="Miyauchi S."/>
            <person name="Thiergart T."/>
            <person name="Pickel B."/>
            <person name="Atanasova L."/>
            <person name="Karlsson M."/>
            <person name="Huettel B."/>
            <person name="Barry K.W."/>
            <person name="Haridas S."/>
            <person name="Chen C."/>
            <person name="Bauer D."/>
            <person name="Andreopoulos W."/>
            <person name="Pangilinan J."/>
            <person name="LaButti K."/>
            <person name="Riley R."/>
            <person name="Lipzen A."/>
            <person name="Clum A."/>
            <person name="Drula E."/>
            <person name="Henrissat B."/>
            <person name="Kohler A."/>
            <person name="Grigoriev I.V."/>
            <person name="Martin F.M."/>
            <person name="Hacquard S."/>
        </authorList>
    </citation>
    <scope>NUCLEOTIDE SEQUENCE</scope>
    <source>
        <strain evidence="2">MPI-CAGE-AT-0021</strain>
    </source>
</reference>
<dbReference type="Proteomes" id="UP000717696">
    <property type="component" value="Unassembled WGS sequence"/>
</dbReference>
<dbReference type="EMBL" id="JAGMUU010000003">
    <property type="protein sequence ID" value="KAH7157305.1"/>
    <property type="molecule type" value="Genomic_DNA"/>
</dbReference>
<gene>
    <name evidence="2" type="ORF">B0J13DRAFT_649772</name>
</gene>
<protein>
    <submittedName>
        <fullName evidence="2">Uncharacterized protein</fullName>
    </submittedName>
</protein>
<feature type="region of interest" description="Disordered" evidence="1">
    <location>
        <begin position="93"/>
        <end position="121"/>
    </location>
</feature>
<evidence type="ECO:0000313" key="2">
    <source>
        <dbReference type="EMBL" id="KAH7157305.1"/>
    </source>
</evidence>
<feature type="compositionally biased region" description="Basic and acidic residues" evidence="1">
    <location>
        <begin position="93"/>
        <end position="108"/>
    </location>
</feature>
<dbReference type="OrthoDB" id="10009520at2759"/>
<comment type="caution">
    <text evidence="2">The sequence shown here is derived from an EMBL/GenBank/DDBJ whole genome shotgun (WGS) entry which is preliminary data.</text>
</comment>
<sequence>MEMNTLNLDYSSVNLMLQLQIQDLEEIIASSKGKYREGETPDADLALVASKSELEFFKSSISDRWMCKSITQAVISDGELVCRQQGEENLETRDREFALNLDTNRETPSDGTADSEPRDEGLLGKLEALHVHFPDDDLDRSI</sequence>